<gene>
    <name evidence="1" type="ORF">DN745_18520</name>
</gene>
<dbReference type="InterPro" id="IPR036909">
    <property type="entry name" value="Cyt_c-like_dom_sf"/>
</dbReference>
<dbReference type="Proteomes" id="UP000249799">
    <property type="component" value="Chromosome"/>
</dbReference>
<dbReference type="InterPro" id="IPR051395">
    <property type="entry name" value="Cytochrome_c_Peroxidase/MauG"/>
</dbReference>
<dbReference type="GO" id="GO:0004130">
    <property type="term" value="F:cytochrome-c peroxidase activity"/>
    <property type="evidence" value="ECO:0007669"/>
    <property type="project" value="TreeGrafter"/>
</dbReference>
<reference evidence="1 2" key="1">
    <citation type="submission" date="2018-06" db="EMBL/GenBank/DDBJ databases">
        <title>Lujinxingia sediminis gen. nov. sp. nov., a new facultative anaerobic member of the class Deltaproteobacteria, and proposal of Lujinxingaceae fam. nov.</title>
        <authorList>
            <person name="Guo L.-Y."/>
            <person name="Li C.-M."/>
            <person name="Wang S."/>
            <person name="Du Z.-J."/>
        </authorList>
    </citation>
    <scope>NUCLEOTIDE SEQUENCE [LARGE SCALE GENOMIC DNA]</scope>
    <source>
        <strain evidence="1 2">FA350</strain>
    </source>
</reference>
<dbReference type="SUPFAM" id="SSF46626">
    <property type="entry name" value="Cytochrome c"/>
    <property type="match status" value="1"/>
</dbReference>
<dbReference type="PANTHER" id="PTHR30600:SF4">
    <property type="entry name" value="CYTOCHROME C DOMAIN-CONTAINING PROTEIN"/>
    <property type="match status" value="1"/>
</dbReference>
<dbReference type="RefSeq" id="WP_111337275.1">
    <property type="nucleotide sequence ID" value="NZ_CP030032.1"/>
</dbReference>
<dbReference type="KEGG" id="bsed:DN745_18520"/>
<dbReference type="InterPro" id="IPR010538">
    <property type="entry name" value="DHOR"/>
</dbReference>
<dbReference type="AlphaFoldDB" id="A0A2Z4FQP5"/>
<dbReference type="Pfam" id="PF06537">
    <property type="entry name" value="DHOR"/>
    <property type="match status" value="2"/>
</dbReference>
<dbReference type="PROSITE" id="PS51007">
    <property type="entry name" value="CYTC"/>
    <property type="match status" value="1"/>
</dbReference>
<organism evidence="1 2">
    <name type="scientific">Bradymonas sediminis</name>
    <dbReference type="NCBI Taxonomy" id="1548548"/>
    <lineage>
        <taxon>Bacteria</taxon>
        <taxon>Deltaproteobacteria</taxon>
        <taxon>Bradymonadales</taxon>
        <taxon>Bradymonadaceae</taxon>
        <taxon>Bradymonas</taxon>
    </lineage>
</organism>
<dbReference type="EMBL" id="CP030032">
    <property type="protein sequence ID" value="AWV91212.1"/>
    <property type="molecule type" value="Genomic_DNA"/>
</dbReference>
<accession>A0A2Z4FQP5</accession>
<name>A0A2Z4FQP5_9DELT</name>
<proteinExistence type="predicted"/>
<dbReference type="InterPro" id="IPR009056">
    <property type="entry name" value="Cyt_c-like_dom"/>
</dbReference>
<protein>
    <submittedName>
        <fullName evidence="1">Thiol oxidoreductase</fullName>
    </submittedName>
</protein>
<evidence type="ECO:0000313" key="2">
    <source>
        <dbReference type="Proteomes" id="UP000249799"/>
    </source>
</evidence>
<dbReference type="OrthoDB" id="9805202at2"/>
<sequence>MNKRYPTPARLYVAGLFVGLALAGCADQTEGTDLDLSDRALSGGQTTVFEQTTFAYQLPAPGLTDAQLALHNEGDVAFEARFVTAPATVNAGLGPQFNNNSCNGCHIRNGRGMPVIGHEGLRSQMLVRVSLPAEFGDPQVPGGAVPLAGVGTQLGDHAIFGVEPEASIELSWVEEPGAYADGTPFSLRRPVLDIELAGGEALPAEAMTSLRQPPPIFGLGLLEAVPDAALLDAADPDDADGDGISGRTNLVWNVVDQASTLGRFGHKANQPNILQQSAGAYFDDMGVSNPLFPEADGSSDIDATVLRAAEFYSVSLGVPARRDISNPQVQRGERVFAQIGCADCHTPTLKSGPHEVAVVANQVFHPYTDLLLHDMGEGLADGRPDFEADGREWRTAPLWGIGLTQTVASGAGYLHDGRARTLEEAILWHGGEAERSREAFRAELSAAQRDALVAFLRSL</sequence>
<dbReference type="PIRSF" id="PIRSF028099">
    <property type="entry name" value="DUF1111"/>
    <property type="match status" value="1"/>
</dbReference>
<dbReference type="PROSITE" id="PS51257">
    <property type="entry name" value="PROKAR_LIPOPROTEIN"/>
    <property type="match status" value="1"/>
</dbReference>
<dbReference type="PANTHER" id="PTHR30600">
    <property type="entry name" value="CYTOCHROME C PEROXIDASE-RELATED"/>
    <property type="match status" value="1"/>
</dbReference>
<evidence type="ECO:0000313" key="1">
    <source>
        <dbReference type="EMBL" id="AWV91212.1"/>
    </source>
</evidence>
<keyword evidence="2" id="KW-1185">Reference proteome</keyword>
<dbReference type="GO" id="GO:0020037">
    <property type="term" value="F:heme binding"/>
    <property type="evidence" value="ECO:0007669"/>
    <property type="project" value="InterPro"/>
</dbReference>
<dbReference type="GO" id="GO:0009055">
    <property type="term" value="F:electron transfer activity"/>
    <property type="evidence" value="ECO:0007669"/>
    <property type="project" value="InterPro"/>
</dbReference>
<dbReference type="Gene3D" id="1.10.760.10">
    <property type="entry name" value="Cytochrome c-like domain"/>
    <property type="match status" value="1"/>
</dbReference>